<dbReference type="AlphaFoldDB" id="A0A438EAQ9"/>
<gene>
    <name evidence="1" type="ORF">CK203_109633</name>
</gene>
<dbReference type="Proteomes" id="UP000288805">
    <property type="component" value="Unassembled WGS sequence"/>
</dbReference>
<dbReference type="EMBL" id="QGNW01001340">
    <property type="protein sequence ID" value="RVW44881.1"/>
    <property type="molecule type" value="Genomic_DNA"/>
</dbReference>
<organism evidence="1 2">
    <name type="scientific">Vitis vinifera</name>
    <name type="common">Grape</name>
    <dbReference type="NCBI Taxonomy" id="29760"/>
    <lineage>
        <taxon>Eukaryota</taxon>
        <taxon>Viridiplantae</taxon>
        <taxon>Streptophyta</taxon>
        <taxon>Embryophyta</taxon>
        <taxon>Tracheophyta</taxon>
        <taxon>Spermatophyta</taxon>
        <taxon>Magnoliopsida</taxon>
        <taxon>eudicotyledons</taxon>
        <taxon>Gunneridae</taxon>
        <taxon>Pentapetalae</taxon>
        <taxon>rosids</taxon>
        <taxon>Vitales</taxon>
        <taxon>Vitaceae</taxon>
        <taxon>Viteae</taxon>
        <taxon>Vitis</taxon>
    </lineage>
</organism>
<evidence type="ECO:0000313" key="2">
    <source>
        <dbReference type="Proteomes" id="UP000288805"/>
    </source>
</evidence>
<evidence type="ECO:0000313" key="1">
    <source>
        <dbReference type="EMBL" id="RVW44881.1"/>
    </source>
</evidence>
<proteinExistence type="predicted"/>
<name>A0A438EAQ9_VITVI</name>
<reference evidence="1 2" key="1">
    <citation type="journal article" date="2018" name="PLoS Genet.">
        <title>Population sequencing reveals clonal diversity and ancestral inbreeding in the grapevine cultivar Chardonnay.</title>
        <authorList>
            <person name="Roach M.J."/>
            <person name="Johnson D.L."/>
            <person name="Bohlmann J."/>
            <person name="van Vuuren H.J."/>
            <person name="Jones S.J."/>
            <person name="Pretorius I.S."/>
            <person name="Schmidt S.A."/>
            <person name="Borneman A.R."/>
        </authorList>
    </citation>
    <scope>NUCLEOTIDE SEQUENCE [LARGE SCALE GENOMIC DNA]</scope>
    <source>
        <strain evidence="2">cv. Chardonnay</strain>
        <tissue evidence="1">Leaf</tissue>
    </source>
</reference>
<protein>
    <submittedName>
        <fullName evidence="1">Uncharacterized protein</fullName>
    </submittedName>
</protein>
<accession>A0A438EAQ9</accession>
<comment type="caution">
    <text evidence="1">The sequence shown here is derived from an EMBL/GenBank/DDBJ whole genome shotgun (WGS) entry which is preliminary data.</text>
</comment>
<sequence length="129" mass="13815">MMDRGLLTDEALCEEAFRYVDLCYIPMGGQDLSSPSPSSFGRVTLNEGSIGVSVSEVNEEEQTPLSIILADGSNGVLASKGEKPVAGEGPCGEFEGLLQDLDGCRWDDSYLARFSKFLGFSTEGFEGES</sequence>